<dbReference type="InParanoid" id="A0A1X7UXU8"/>
<proteinExistence type="predicted"/>
<accession>A0A1X7UXU8</accession>
<evidence type="ECO:0000313" key="1">
    <source>
        <dbReference type="EnsemblMetazoa" id="Aqu2.1.32805_001"/>
    </source>
</evidence>
<reference evidence="1" key="1">
    <citation type="submission" date="2017-05" db="UniProtKB">
        <authorList>
            <consortium name="EnsemblMetazoa"/>
        </authorList>
    </citation>
    <scope>IDENTIFICATION</scope>
</reference>
<dbReference type="AlphaFoldDB" id="A0A1X7UXU8"/>
<name>A0A1X7UXU8_AMPQE</name>
<sequence length="63" mass="7199">MTTDDGVKIECFCKEKKHAKHYGYLSEKFIRKAKASFHMCLTNAGTDPNAFSEKLIKLALDKF</sequence>
<protein>
    <submittedName>
        <fullName evidence="1">Uncharacterized protein</fullName>
    </submittedName>
</protein>
<dbReference type="EnsemblMetazoa" id="Aqu2.1.32805_001">
    <property type="protein sequence ID" value="Aqu2.1.32805_001"/>
    <property type="gene ID" value="Aqu2.1.32805"/>
</dbReference>
<organism evidence="1">
    <name type="scientific">Amphimedon queenslandica</name>
    <name type="common">Sponge</name>
    <dbReference type="NCBI Taxonomy" id="400682"/>
    <lineage>
        <taxon>Eukaryota</taxon>
        <taxon>Metazoa</taxon>
        <taxon>Porifera</taxon>
        <taxon>Demospongiae</taxon>
        <taxon>Heteroscleromorpha</taxon>
        <taxon>Haplosclerida</taxon>
        <taxon>Niphatidae</taxon>
        <taxon>Amphimedon</taxon>
    </lineage>
</organism>